<sequence length="463" mass="50550">MSRTQMNLMAFVRPTSLHPAGWRDPANAADGNTNLDVLIDAAKRLEAACFDGFFYADHVGVLAASEEVLQATDSIATFEPFTILSAISQHTSKIGLVATASATFTEPFNMARMLASLDHLSRGRAGWNIVTTWITESAANFGLENHPDHATRYQKAREYFDVVSGLWDSFADDAFVRDQDSGVFSDPKKIYRLNHKGRFYSVSGPLNAMRPVQGWPVIIQAGASEDGRQFAAEVTEVIFGAATTIEAGLAFRDDLHARMREAGRDPDDLRILPGALVVVGDTDEAAQEKRAWLNAMVPYAMGLRSLTAFLGQDVSQCDPDGPLPEIAETNAIKSAQQRIIQEARDKKLTIRQLVAWVSGYRGLALVGSPQTIADEMERWFTVGAADGFNLIFTGLPGGLTDFCDKVVPLLQARGLFKTSYHGSTLREHLGLKRPPNQFFADGTVALDPRSRALSRTRLGLSGA</sequence>
<dbReference type="EMBL" id="JAAOZC010000004">
    <property type="protein sequence ID" value="NIJ08499.1"/>
    <property type="molecule type" value="Genomic_DNA"/>
</dbReference>
<dbReference type="Gene3D" id="3.20.20.30">
    <property type="entry name" value="Luciferase-like domain"/>
    <property type="match status" value="1"/>
</dbReference>
<protein>
    <submittedName>
        <fullName evidence="7">Alkanesulfonate monooxygenase</fullName>
        <ecNumber evidence="7">1.14.14.5</ecNumber>
    </submittedName>
</protein>
<dbReference type="InterPro" id="IPR036661">
    <property type="entry name" value="Luciferase-like_sf"/>
</dbReference>
<evidence type="ECO:0000256" key="3">
    <source>
        <dbReference type="ARBA" id="ARBA00023002"/>
    </source>
</evidence>
<evidence type="ECO:0000256" key="1">
    <source>
        <dbReference type="ARBA" id="ARBA00022630"/>
    </source>
</evidence>
<dbReference type="InterPro" id="IPR016215">
    <property type="entry name" value="NTA_MOA"/>
</dbReference>
<evidence type="ECO:0000313" key="8">
    <source>
        <dbReference type="Proteomes" id="UP000727456"/>
    </source>
</evidence>
<dbReference type="CDD" id="cd01095">
    <property type="entry name" value="Nitrilotriacetate_monoxgenase"/>
    <property type="match status" value="1"/>
</dbReference>
<evidence type="ECO:0000256" key="5">
    <source>
        <dbReference type="ARBA" id="ARBA00033748"/>
    </source>
</evidence>
<dbReference type="EC" id="1.14.14.5" evidence="7"/>
<keyword evidence="1" id="KW-0285">Flavoprotein</keyword>
<dbReference type="SUPFAM" id="SSF51679">
    <property type="entry name" value="Bacterial luciferase-like"/>
    <property type="match status" value="1"/>
</dbReference>
<dbReference type="PANTHER" id="PTHR30011">
    <property type="entry name" value="ALKANESULFONATE MONOOXYGENASE-RELATED"/>
    <property type="match status" value="1"/>
</dbReference>
<evidence type="ECO:0000313" key="7">
    <source>
        <dbReference type="EMBL" id="NIJ08499.1"/>
    </source>
</evidence>
<evidence type="ECO:0000256" key="2">
    <source>
        <dbReference type="ARBA" id="ARBA00022643"/>
    </source>
</evidence>
<reference evidence="7 8" key="1">
    <citation type="submission" date="2020-03" db="EMBL/GenBank/DDBJ databases">
        <title>Genomic Encyclopedia of Type Strains, Phase III (KMG-III): the genomes of soil and plant-associated and newly described type strains.</title>
        <authorList>
            <person name="Whitman W."/>
        </authorList>
    </citation>
    <scope>NUCLEOTIDE SEQUENCE [LARGE SCALE GENOMIC DNA]</scope>
    <source>
        <strain evidence="7 8">CECT 8804</strain>
    </source>
</reference>
<gene>
    <name evidence="7" type="ORF">FHS31_002116</name>
</gene>
<keyword evidence="3 7" id="KW-0560">Oxidoreductase</keyword>
<keyword evidence="8" id="KW-1185">Reference proteome</keyword>
<dbReference type="GO" id="GO:0008726">
    <property type="term" value="F:alkanesulfonate monooxygenase activity"/>
    <property type="evidence" value="ECO:0007669"/>
    <property type="project" value="UniProtKB-EC"/>
</dbReference>
<dbReference type="Proteomes" id="UP000727456">
    <property type="component" value="Unassembled WGS sequence"/>
</dbReference>
<dbReference type="NCBIfam" id="TIGR03860">
    <property type="entry name" value="FMN_nitrolo"/>
    <property type="match status" value="1"/>
</dbReference>
<keyword evidence="4 7" id="KW-0503">Monooxygenase</keyword>
<proteinExistence type="inferred from homology"/>
<keyword evidence="2" id="KW-0288">FMN</keyword>
<dbReference type="PIRSF" id="PIRSF000337">
    <property type="entry name" value="NTA_MOA"/>
    <property type="match status" value="1"/>
</dbReference>
<dbReference type="InterPro" id="IPR051260">
    <property type="entry name" value="Diverse_substr_monoxygenases"/>
</dbReference>
<dbReference type="RefSeq" id="WP_167073313.1">
    <property type="nucleotide sequence ID" value="NZ_JAAOZC010000004.1"/>
</dbReference>
<organism evidence="7 8">
    <name type="scientific">Sphingomonas vulcanisoli</name>
    <dbReference type="NCBI Taxonomy" id="1658060"/>
    <lineage>
        <taxon>Bacteria</taxon>
        <taxon>Pseudomonadati</taxon>
        <taxon>Pseudomonadota</taxon>
        <taxon>Alphaproteobacteria</taxon>
        <taxon>Sphingomonadales</taxon>
        <taxon>Sphingomonadaceae</taxon>
        <taxon>Sphingomonas</taxon>
    </lineage>
</organism>
<comment type="caution">
    <text evidence="7">The sequence shown here is derived from an EMBL/GenBank/DDBJ whole genome shotgun (WGS) entry which is preliminary data.</text>
</comment>
<accession>A0ABX0TSJ8</accession>
<evidence type="ECO:0000259" key="6">
    <source>
        <dbReference type="Pfam" id="PF00296"/>
    </source>
</evidence>
<evidence type="ECO:0000256" key="4">
    <source>
        <dbReference type="ARBA" id="ARBA00023033"/>
    </source>
</evidence>
<dbReference type="PANTHER" id="PTHR30011:SF16">
    <property type="entry name" value="C2H2 FINGER DOMAIN TRANSCRIPTION FACTOR (EUROFUNG)-RELATED"/>
    <property type="match status" value="1"/>
</dbReference>
<dbReference type="Pfam" id="PF00296">
    <property type="entry name" value="Bac_luciferase"/>
    <property type="match status" value="1"/>
</dbReference>
<dbReference type="InterPro" id="IPR011251">
    <property type="entry name" value="Luciferase-like_dom"/>
</dbReference>
<feature type="domain" description="Luciferase-like" evidence="6">
    <location>
        <begin position="33"/>
        <end position="384"/>
    </location>
</feature>
<comment type="similarity">
    <text evidence="5">Belongs to the NtaA/SnaA/DszA monooxygenase family.</text>
</comment>
<name>A0ABX0TSJ8_9SPHN</name>